<reference evidence="1" key="1">
    <citation type="submission" date="2021-02" db="EMBL/GenBank/DDBJ databases">
        <authorList>
            <person name="Dougan E. K."/>
            <person name="Rhodes N."/>
            <person name="Thang M."/>
            <person name="Chan C."/>
        </authorList>
    </citation>
    <scope>NUCLEOTIDE SEQUENCE</scope>
</reference>
<proteinExistence type="predicted"/>
<organism evidence="1 2">
    <name type="scientific">Symbiodinium pilosum</name>
    <name type="common">Dinoflagellate</name>
    <dbReference type="NCBI Taxonomy" id="2952"/>
    <lineage>
        <taxon>Eukaryota</taxon>
        <taxon>Sar</taxon>
        <taxon>Alveolata</taxon>
        <taxon>Dinophyceae</taxon>
        <taxon>Suessiales</taxon>
        <taxon>Symbiodiniaceae</taxon>
        <taxon>Symbiodinium</taxon>
    </lineage>
</organism>
<dbReference type="OrthoDB" id="434314at2759"/>
<accession>A0A812T1P5</accession>
<sequence length="280" mass="31127">MRTKCTRLGHFLAGITAVLGPVLRKEPIAILVGGPTIYYTYVQATESYKDGDDNKISEAVQNFLRPYEISDLEEQVVKRDIMETIKELVRKWSRQTKKATIVSGRYSAGKTVAVNEALRGVRGVFQFDVESAGWKEAMYKKMRVNDAGMFKEVLRHVRRELEKFPDNPTKFPILLLEVHREVVGGADAMKLVSTTAKTLATDGADQAPTHVIVSYSSAAFALAFDAGGPGRQQDVWVGGFTEVQAEQLAMMNGCGKYDWNKIQPTVEKCDSPALKAELQF</sequence>
<dbReference type="AlphaFoldDB" id="A0A812T1P5"/>
<keyword evidence="2" id="KW-1185">Reference proteome</keyword>
<evidence type="ECO:0000313" key="2">
    <source>
        <dbReference type="Proteomes" id="UP000649617"/>
    </source>
</evidence>
<dbReference type="Proteomes" id="UP000649617">
    <property type="component" value="Unassembled WGS sequence"/>
</dbReference>
<gene>
    <name evidence="1" type="primary">CACTIN</name>
    <name evidence="1" type="ORF">SPIL2461_LOCUS13341</name>
</gene>
<dbReference type="EMBL" id="CAJNIZ010028922">
    <property type="protein sequence ID" value="CAE7512191.1"/>
    <property type="molecule type" value="Genomic_DNA"/>
</dbReference>
<name>A0A812T1P5_SYMPI</name>
<protein>
    <submittedName>
        <fullName evidence="1">CACTIN protein</fullName>
    </submittedName>
</protein>
<comment type="caution">
    <text evidence="1">The sequence shown here is derived from an EMBL/GenBank/DDBJ whole genome shotgun (WGS) entry which is preliminary data.</text>
</comment>
<feature type="non-terminal residue" evidence="1">
    <location>
        <position position="1"/>
    </location>
</feature>
<evidence type="ECO:0000313" key="1">
    <source>
        <dbReference type="EMBL" id="CAE7512191.1"/>
    </source>
</evidence>